<evidence type="ECO:0000256" key="1">
    <source>
        <dbReference type="ARBA" id="ARBA00004141"/>
    </source>
</evidence>
<feature type="transmembrane region" description="Helical" evidence="5">
    <location>
        <begin position="141"/>
        <end position="162"/>
    </location>
</feature>
<keyword evidence="2 5" id="KW-0812">Transmembrane</keyword>
<dbReference type="InterPro" id="IPR023826">
    <property type="entry name" value="Rhom-like_SP_proteobac"/>
</dbReference>
<feature type="transmembrane region" description="Helical" evidence="5">
    <location>
        <begin position="88"/>
        <end position="105"/>
    </location>
</feature>
<evidence type="ECO:0000256" key="2">
    <source>
        <dbReference type="ARBA" id="ARBA00022692"/>
    </source>
</evidence>
<gene>
    <name evidence="7" type="ORF">LMG19083_01325</name>
</gene>
<dbReference type="SUPFAM" id="SSF144091">
    <property type="entry name" value="Rhomboid-like"/>
    <property type="match status" value="1"/>
</dbReference>
<evidence type="ECO:0000256" key="5">
    <source>
        <dbReference type="SAM" id="Phobius"/>
    </source>
</evidence>
<name>A0ABN9IQG7_9RALS</name>
<evidence type="ECO:0000313" key="7">
    <source>
        <dbReference type="EMBL" id="CAJ0785626.1"/>
    </source>
</evidence>
<dbReference type="NCBIfam" id="TIGR03902">
    <property type="entry name" value="rhom_GG_sort"/>
    <property type="match status" value="1"/>
</dbReference>
<organism evidence="7 8">
    <name type="scientific">Ralstonia psammae</name>
    <dbReference type="NCBI Taxonomy" id="3058598"/>
    <lineage>
        <taxon>Bacteria</taxon>
        <taxon>Pseudomonadati</taxon>
        <taxon>Pseudomonadota</taxon>
        <taxon>Betaproteobacteria</taxon>
        <taxon>Burkholderiales</taxon>
        <taxon>Burkholderiaceae</taxon>
        <taxon>Ralstonia</taxon>
    </lineage>
</organism>
<keyword evidence="4 5" id="KW-0472">Membrane</keyword>
<comment type="caution">
    <text evidence="7">The sequence shown here is derived from an EMBL/GenBank/DDBJ whole genome shotgun (WGS) entry which is preliminary data.</text>
</comment>
<protein>
    <recommendedName>
        <fullName evidence="6">Peptidase S54 rhomboid domain-containing protein</fullName>
    </recommendedName>
</protein>
<dbReference type="Proteomes" id="UP001189813">
    <property type="component" value="Unassembled WGS sequence"/>
</dbReference>
<dbReference type="InterPro" id="IPR022764">
    <property type="entry name" value="Peptidase_S54_rhomboid_dom"/>
</dbReference>
<dbReference type="Gene3D" id="1.20.1540.10">
    <property type="entry name" value="Rhomboid-like"/>
    <property type="match status" value="1"/>
</dbReference>
<evidence type="ECO:0000259" key="6">
    <source>
        <dbReference type="Pfam" id="PF01694"/>
    </source>
</evidence>
<feature type="transmembrane region" description="Helical" evidence="5">
    <location>
        <begin position="35"/>
        <end position="56"/>
    </location>
</feature>
<dbReference type="Pfam" id="PF01694">
    <property type="entry name" value="Rhomboid"/>
    <property type="match status" value="1"/>
</dbReference>
<proteinExistence type="predicted"/>
<dbReference type="InterPro" id="IPR035952">
    <property type="entry name" value="Rhomboid-like_sf"/>
</dbReference>
<keyword evidence="8" id="KW-1185">Reference proteome</keyword>
<feature type="transmembrane region" description="Helical" evidence="5">
    <location>
        <begin position="63"/>
        <end position="82"/>
    </location>
</feature>
<reference evidence="7 8" key="1">
    <citation type="submission" date="2023-07" db="EMBL/GenBank/DDBJ databases">
        <authorList>
            <person name="Peeters C."/>
        </authorList>
    </citation>
    <scope>NUCLEOTIDE SEQUENCE [LARGE SCALE GENOMIC DNA]</scope>
    <source>
        <strain evidence="7 8">LMG 19083</strain>
    </source>
</reference>
<evidence type="ECO:0000256" key="4">
    <source>
        <dbReference type="ARBA" id="ARBA00023136"/>
    </source>
</evidence>
<accession>A0ABN9IQG7</accession>
<feature type="domain" description="Peptidase S54 rhomboid" evidence="6">
    <location>
        <begin position="25"/>
        <end position="162"/>
    </location>
</feature>
<evidence type="ECO:0000256" key="3">
    <source>
        <dbReference type="ARBA" id="ARBA00022989"/>
    </source>
</evidence>
<sequence length="167" mass="17118">MLALQAGGATVLDALRYERASIASGQVWRLVSGQFIHFGWAHCLLNLGGLAMLATILPAAVRVGRCCLALGTLIGLVLFFTMPGLQHYAGFSGILYGLAVVALLPRASKEPAAAVVLAALAVRALWPWMGDGNADAAAWLGAPPLAAAHLAGLAAGALVLVVRRTAA</sequence>
<evidence type="ECO:0000313" key="8">
    <source>
        <dbReference type="Proteomes" id="UP001189813"/>
    </source>
</evidence>
<keyword evidence="3 5" id="KW-1133">Transmembrane helix</keyword>
<dbReference type="EMBL" id="CATZBU010000002">
    <property type="protein sequence ID" value="CAJ0785626.1"/>
    <property type="molecule type" value="Genomic_DNA"/>
</dbReference>
<comment type="subcellular location">
    <subcellularLocation>
        <location evidence="1">Membrane</location>
        <topology evidence="1">Multi-pass membrane protein</topology>
    </subcellularLocation>
</comment>
<feature type="transmembrane region" description="Helical" evidence="5">
    <location>
        <begin position="112"/>
        <end position="129"/>
    </location>
</feature>